<proteinExistence type="predicted"/>
<dbReference type="Proteomes" id="UP001597286">
    <property type="component" value="Unassembled WGS sequence"/>
</dbReference>
<sequence>MAGTDTKLDKEWEGKSVEEIAKAPVSALQGVSESDAEHLAAAFGIKTVADLGTNKYFRWAQGFAALAD</sequence>
<protein>
    <recommendedName>
        <fullName evidence="3">Mersacidin/lichenicidin family type 2 lantibiotic</fullName>
    </recommendedName>
</protein>
<gene>
    <name evidence="1" type="ORF">ACFSJG_16900</name>
</gene>
<accession>A0ABW4P783</accession>
<evidence type="ECO:0000313" key="2">
    <source>
        <dbReference type="Proteomes" id="UP001597286"/>
    </source>
</evidence>
<evidence type="ECO:0000313" key="1">
    <source>
        <dbReference type="EMBL" id="MFD1813901.1"/>
    </source>
</evidence>
<evidence type="ECO:0008006" key="3">
    <source>
        <dbReference type="Google" id="ProtNLM"/>
    </source>
</evidence>
<dbReference type="RefSeq" id="WP_378486382.1">
    <property type="nucleotide sequence ID" value="NZ_JBHUFB010000012.1"/>
</dbReference>
<keyword evidence="2" id="KW-1185">Reference proteome</keyword>
<name>A0ABW4P783_9NOCA</name>
<reference evidence="2" key="1">
    <citation type="journal article" date="2019" name="Int. J. Syst. Evol. Microbiol.">
        <title>The Global Catalogue of Microorganisms (GCM) 10K type strain sequencing project: providing services to taxonomists for standard genome sequencing and annotation.</title>
        <authorList>
            <consortium name="The Broad Institute Genomics Platform"/>
            <consortium name="The Broad Institute Genome Sequencing Center for Infectious Disease"/>
            <person name="Wu L."/>
            <person name="Ma J."/>
        </authorList>
    </citation>
    <scope>NUCLEOTIDE SEQUENCE [LARGE SCALE GENOMIC DNA]</scope>
    <source>
        <strain evidence="2">DT72</strain>
    </source>
</reference>
<dbReference type="EMBL" id="JBHUFB010000012">
    <property type="protein sequence ID" value="MFD1813901.1"/>
    <property type="molecule type" value="Genomic_DNA"/>
</dbReference>
<comment type="caution">
    <text evidence="1">The sequence shown here is derived from an EMBL/GenBank/DDBJ whole genome shotgun (WGS) entry which is preliminary data.</text>
</comment>
<organism evidence="1 2">
    <name type="scientific">Rhodococcus gannanensis</name>
    <dbReference type="NCBI Taxonomy" id="1960308"/>
    <lineage>
        <taxon>Bacteria</taxon>
        <taxon>Bacillati</taxon>
        <taxon>Actinomycetota</taxon>
        <taxon>Actinomycetes</taxon>
        <taxon>Mycobacteriales</taxon>
        <taxon>Nocardiaceae</taxon>
        <taxon>Rhodococcus</taxon>
    </lineage>
</organism>